<protein>
    <submittedName>
        <fullName evidence="1">11025_t:CDS:1</fullName>
    </submittedName>
</protein>
<evidence type="ECO:0000313" key="2">
    <source>
        <dbReference type="Proteomes" id="UP000789525"/>
    </source>
</evidence>
<accession>A0ACA9KIF1</accession>
<comment type="caution">
    <text evidence="1">The sequence shown here is derived from an EMBL/GenBank/DDBJ whole genome shotgun (WGS) entry which is preliminary data.</text>
</comment>
<evidence type="ECO:0000313" key="1">
    <source>
        <dbReference type="EMBL" id="CAG8473539.1"/>
    </source>
</evidence>
<sequence>MSESPNSLFDSIEVPFPPSITVDELIKKHIQKGTVDVNRVSNAFFIYRNAYNREAMKLGFMLKDVSRLAGSAWKSEPEYVKEHYKRMETEIKSRLRMMFPFRFKNDQNKKSIRKKHRKITDSTTDRVNQNPTVISVPFLKTADINSQINIKNLNDSTDSFMASIPEELALTYVAIMQSLPF</sequence>
<gene>
    <name evidence="1" type="ORF">ACOLOM_LOCUS1695</name>
</gene>
<organism evidence="1 2">
    <name type="scientific">Acaulospora colombiana</name>
    <dbReference type="NCBI Taxonomy" id="27376"/>
    <lineage>
        <taxon>Eukaryota</taxon>
        <taxon>Fungi</taxon>
        <taxon>Fungi incertae sedis</taxon>
        <taxon>Mucoromycota</taxon>
        <taxon>Glomeromycotina</taxon>
        <taxon>Glomeromycetes</taxon>
        <taxon>Diversisporales</taxon>
        <taxon>Acaulosporaceae</taxon>
        <taxon>Acaulospora</taxon>
    </lineage>
</organism>
<dbReference type="Proteomes" id="UP000789525">
    <property type="component" value="Unassembled WGS sequence"/>
</dbReference>
<keyword evidence="2" id="KW-1185">Reference proteome</keyword>
<reference evidence="1" key="1">
    <citation type="submission" date="2021-06" db="EMBL/GenBank/DDBJ databases">
        <authorList>
            <person name="Kallberg Y."/>
            <person name="Tangrot J."/>
            <person name="Rosling A."/>
        </authorList>
    </citation>
    <scope>NUCLEOTIDE SEQUENCE</scope>
    <source>
        <strain evidence="1">CL356</strain>
    </source>
</reference>
<dbReference type="EMBL" id="CAJVPT010002027">
    <property type="protein sequence ID" value="CAG8473539.1"/>
    <property type="molecule type" value="Genomic_DNA"/>
</dbReference>
<name>A0ACA9KIF1_9GLOM</name>
<proteinExistence type="predicted"/>